<accession>A0ACC5RM98</accession>
<name>A0ACC5RM98_ENTAG</name>
<organism evidence="1 2">
    <name type="scientific">Enterobacter agglomerans</name>
    <name type="common">Erwinia herbicola</name>
    <name type="synonym">Pantoea agglomerans</name>
    <dbReference type="NCBI Taxonomy" id="549"/>
    <lineage>
        <taxon>Bacteria</taxon>
        <taxon>Pseudomonadati</taxon>
        <taxon>Pseudomonadota</taxon>
        <taxon>Gammaproteobacteria</taxon>
        <taxon>Enterobacterales</taxon>
        <taxon>Erwiniaceae</taxon>
        <taxon>Pantoea</taxon>
        <taxon>Pantoea agglomerans group</taxon>
    </lineage>
</organism>
<evidence type="ECO:0000313" key="1">
    <source>
        <dbReference type="EMBL" id="MBK4725735.1"/>
    </source>
</evidence>
<comment type="caution">
    <text evidence="1">The sequence shown here is derived from an EMBL/GenBank/DDBJ whole genome shotgun (WGS) entry which is preliminary data.</text>
</comment>
<sequence>MKSKIDSSVFFVLFIFVMIFLCSCASAKDGSLSRDEPTQEAVELTKKMIFSDEEEKNKIFSSFKELMDENPGNITIRNMYINNLIAEKNYEEGLKYLRAMNKKNFTRTNLLTQCMLQERLEKRDEGCYKKVIALSEENNAIDSDYISALFFMDDKRFEALRHELIKENKFKESDFLVFTRGKEKMLHEFFP</sequence>
<protein>
    <submittedName>
        <fullName evidence="1">Uncharacterized protein</fullName>
    </submittedName>
</protein>
<dbReference type="Proteomes" id="UP000633731">
    <property type="component" value="Unassembled WGS sequence"/>
</dbReference>
<proteinExistence type="predicted"/>
<reference evidence="1" key="1">
    <citation type="submission" date="2021-01" db="EMBL/GenBank/DDBJ databases">
        <title>Draft genome of Pantoea agglomerans Eh 335.</title>
        <authorList>
            <person name="Emsley S.A."/>
            <person name="Oline D.K."/>
            <person name="Saw J.H."/>
            <person name="Ushijima B."/>
            <person name="Videau P."/>
            <person name="Koyack M.J."/>
        </authorList>
    </citation>
    <scope>NUCLEOTIDE SEQUENCE</scope>
    <source>
        <strain evidence="1">Eh 335</strain>
    </source>
</reference>
<evidence type="ECO:0000313" key="2">
    <source>
        <dbReference type="Proteomes" id="UP000633731"/>
    </source>
</evidence>
<dbReference type="EMBL" id="JAEOXF010000005">
    <property type="protein sequence ID" value="MBK4725735.1"/>
    <property type="molecule type" value="Genomic_DNA"/>
</dbReference>
<gene>
    <name evidence="1" type="ORF">JJL49_10890</name>
</gene>
<keyword evidence="2" id="KW-1185">Reference proteome</keyword>